<accession>A0A9D2JUL9</accession>
<evidence type="ECO:0000313" key="1">
    <source>
        <dbReference type="EMBL" id="HIZ66534.1"/>
    </source>
</evidence>
<reference evidence="1" key="1">
    <citation type="journal article" date="2021" name="PeerJ">
        <title>Extensive microbial diversity within the chicken gut microbiome revealed by metagenomics and culture.</title>
        <authorList>
            <person name="Gilroy R."/>
            <person name="Ravi A."/>
            <person name="Getino M."/>
            <person name="Pursley I."/>
            <person name="Horton D.L."/>
            <person name="Alikhan N.F."/>
            <person name="Baker D."/>
            <person name="Gharbi K."/>
            <person name="Hall N."/>
            <person name="Watson M."/>
            <person name="Adriaenssens E.M."/>
            <person name="Foster-Nyarko E."/>
            <person name="Jarju S."/>
            <person name="Secka A."/>
            <person name="Antonio M."/>
            <person name="Oren A."/>
            <person name="Chaudhuri R.R."/>
            <person name="La Ragione R."/>
            <person name="Hildebrand F."/>
            <person name="Pallen M.J."/>
        </authorList>
    </citation>
    <scope>NUCLEOTIDE SEQUENCE</scope>
    <source>
        <strain evidence="1">1068</strain>
    </source>
</reference>
<name>A0A9D2JUL9_9FIRM</name>
<dbReference type="AlphaFoldDB" id="A0A9D2JUL9"/>
<reference evidence="1" key="2">
    <citation type="submission" date="2021-04" db="EMBL/GenBank/DDBJ databases">
        <authorList>
            <person name="Gilroy R."/>
        </authorList>
    </citation>
    <scope>NUCLEOTIDE SEQUENCE</scope>
    <source>
        <strain evidence="1">1068</strain>
    </source>
</reference>
<protein>
    <submittedName>
        <fullName evidence="1">Uncharacterized protein</fullName>
    </submittedName>
</protein>
<sequence>MGQVYVEVMADVANNGIMALDSSGGGTSGSYWLRWTPGGGFTGTGWQSAWSSSNVPLSNAWISSPAEGYENTYEGFLSYVENIGEGNLNRWLDGAGWTNEQKFAFAHDEYPAVWMNCTDPA</sequence>
<proteinExistence type="predicted"/>
<evidence type="ECO:0000313" key="2">
    <source>
        <dbReference type="Proteomes" id="UP000824056"/>
    </source>
</evidence>
<comment type="caution">
    <text evidence="1">The sequence shown here is derived from an EMBL/GenBank/DDBJ whole genome shotgun (WGS) entry which is preliminary data.</text>
</comment>
<organism evidence="1 2">
    <name type="scientific">Candidatus Blautia pullicola</name>
    <dbReference type="NCBI Taxonomy" id="2838498"/>
    <lineage>
        <taxon>Bacteria</taxon>
        <taxon>Bacillati</taxon>
        <taxon>Bacillota</taxon>
        <taxon>Clostridia</taxon>
        <taxon>Lachnospirales</taxon>
        <taxon>Lachnospiraceae</taxon>
        <taxon>Blautia</taxon>
    </lineage>
</organism>
<gene>
    <name evidence="1" type="ORF">H9809_11670</name>
</gene>
<dbReference type="EMBL" id="DXBG01000271">
    <property type="protein sequence ID" value="HIZ66534.1"/>
    <property type="molecule type" value="Genomic_DNA"/>
</dbReference>
<dbReference type="Proteomes" id="UP000824056">
    <property type="component" value="Unassembled WGS sequence"/>
</dbReference>